<dbReference type="Pfam" id="PF00004">
    <property type="entry name" value="AAA"/>
    <property type="match status" value="1"/>
</dbReference>
<dbReference type="InterPro" id="IPR041569">
    <property type="entry name" value="AAA_lid_3"/>
</dbReference>
<comment type="similarity">
    <text evidence="1 4">Belongs to the AAA ATPase family.</text>
</comment>
<dbReference type="GO" id="GO:0016887">
    <property type="term" value="F:ATP hydrolysis activity"/>
    <property type="evidence" value="ECO:0007669"/>
    <property type="project" value="InterPro"/>
</dbReference>
<evidence type="ECO:0000259" key="7">
    <source>
        <dbReference type="Pfam" id="PF17862"/>
    </source>
</evidence>
<proteinExistence type="inferred from homology"/>
<reference evidence="9" key="3">
    <citation type="journal article" date="2016" name="Gigascience">
        <title>De novo construction of an expanded transcriptome assembly for the western tarnished plant bug, Lygus hesperus.</title>
        <authorList>
            <person name="Tassone E.E."/>
            <person name="Geib S.M."/>
            <person name="Hall B."/>
            <person name="Fabrick J.A."/>
            <person name="Brent C.S."/>
            <person name="Hull J.J."/>
        </authorList>
    </citation>
    <scope>NUCLEOTIDE SEQUENCE</scope>
</reference>
<keyword evidence="3 4" id="KW-0067">ATP-binding</keyword>
<dbReference type="FunFam" id="1.10.8.60:FF:000015">
    <property type="entry name" value="vacuolar protein sorting-associated protein 4A"/>
    <property type="match status" value="1"/>
</dbReference>
<feature type="domain" description="Spastin/Vps4 C-terminal" evidence="6">
    <location>
        <begin position="156"/>
        <end position="216"/>
    </location>
</feature>
<accession>A0A0A9WUK5</accession>
<dbReference type="InterPro" id="IPR003960">
    <property type="entry name" value="ATPase_AAA_CS"/>
</dbReference>
<reference evidence="8" key="1">
    <citation type="journal article" date="2014" name="PLoS ONE">
        <title>Transcriptome-Based Identification of ABC Transporters in the Western Tarnished Plant Bug Lygus hesperus.</title>
        <authorList>
            <person name="Hull J.J."/>
            <person name="Chaney K."/>
            <person name="Geib S.M."/>
            <person name="Fabrick J.A."/>
            <person name="Brent C.S."/>
            <person name="Walsh D."/>
            <person name="Lavine L.C."/>
        </authorList>
    </citation>
    <scope>NUCLEOTIDE SEQUENCE</scope>
</reference>
<dbReference type="PROSITE" id="PS00674">
    <property type="entry name" value="AAA"/>
    <property type="match status" value="1"/>
</dbReference>
<sequence>MARKNSPSIIFIDEIDSLCSARGEGENESSRRIKTEFLVQMQGVGRGNEGILVLGATNVPWELDSAIRRRFEKRVYIPLPDAVARAAMFRIHISNTPTTLIDKDFAVLGKATEGFSGSDISVCVREALYSPVRICQNATHFLRVYPDANDTARCMYTPCSPSDPQAFEMSLYDVPGDQLLPPKLCLQHFLDAVSNTKPSVSSKDLVQQEQWTQQFGTDG</sequence>
<dbReference type="InterPro" id="IPR050304">
    <property type="entry name" value="MT-severing_AAA_ATPase"/>
</dbReference>
<dbReference type="InterPro" id="IPR015415">
    <property type="entry name" value="Spast_Vps4_C"/>
</dbReference>
<reference evidence="8" key="2">
    <citation type="submission" date="2014-07" db="EMBL/GenBank/DDBJ databases">
        <authorList>
            <person name="Hull J."/>
        </authorList>
    </citation>
    <scope>NUCLEOTIDE SEQUENCE</scope>
</reference>
<dbReference type="InterPro" id="IPR003959">
    <property type="entry name" value="ATPase_AAA_core"/>
</dbReference>
<evidence type="ECO:0000256" key="2">
    <source>
        <dbReference type="ARBA" id="ARBA00022741"/>
    </source>
</evidence>
<dbReference type="PANTHER" id="PTHR23074:SF83">
    <property type="entry name" value="VACUOLAR PROTEIN SORTING-ASSOCIATED PROTEIN 4A"/>
    <property type="match status" value="1"/>
</dbReference>
<dbReference type="Pfam" id="PF17862">
    <property type="entry name" value="AAA_lid_3"/>
    <property type="match status" value="1"/>
</dbReference>
<evidence type="ECO:0000259" key="6">
    <source>
        <dbReference type="Pfam" id="PF09336"/>
    </source>
</evidence>
<evidence type="ECO:0000313" key="9">
    <source>
        <dbReference type="EMBL" id="JAP98086.1"/>
    </source>
</evidence>
<dbReference type="InterPro" id="IPR027417">
    <property type="entry name" value="P-loop_NTPase"/>
</dbReference>
<organism evidence="8">
    <name type="scientific">Lygus hesperus</name>
    <name type="common">Western plant bug</name>
    <dbReference type="NCBI Taxonomy" id="30085"/>
    <lineage>
        <taxon>Eukaryota</taxon>
        <taxon>Metazoa</taxon>
        <taxon>Ecdysozoa</taxon>
        <taxon>Arthropoda</taxon>
        <taxon>Hexapoda</taxon>
        <taxon>Insecta</taxon>
        <taxon>Pterygota</taxon>
        <taxon>Neoptera</taxon>
        <taxon>Paraneoptera</taxon>
        <taxon>Hemiptera</taxon>
        <taxon>Heteroptera</taxon>
        <taxon>Panheteroptera</taxon>
        <taxon>Cimicomorpha</taxon>
        <taxon>Miridae</taxon>
        <taxon>Mirini</taxon>
        <taxon>Lygus</taxon>
    </lineage>
</organism>
<dbReference type="SUPFAM" id="SSF52540">
    <property type="entry name" value="P-loop containing nucleoside triphosphate hydrolases"/>
    <property type="match status" value="1"/>
</dbReference>
<evidence type="ECO:0000259" key="5">
    <source>
        <dbReference type="Pfam" id="PF00004"/>
    </source>
</evidence>
<dbReference type="GO" id="GO:0007033">
    <property type="term" value="P:vacuole organization"/>
    <property type="evidence" value="ECO:0007669"/>
    <property type="project" value="TreeGrafter"/>
</dbReference>
<evidence type="ECO:0000313" key="8">
    <source>
        <dbReference type="EMBL" id="JAG10178.1"/>
    </source>
</evidence>
<dbReference type="AlphaFoldDB" id="A0A0A9WUK5"/>
<evidence type="ECO:0000256" key="1">
    <source>
        <dbReference type="ARBA" id="ARBA00006914"/>
    </source>
</evidence>
<dbReference type="EMBL" id="GDHC01020542">
    <property type="protein sequence ID" value="JAP98086.1"/>
    <property type="molecule type" value="Transcribed_RNA"/>
</dbReference>
<gene>
    <name evidence="8" type="primary">VPS4B</name>
    <name evidence="9" type="synonym">VPS4B_1</name>
    <name evidence="8" type="ORF">CM83_102123</name>
    <name evidence="9" type="ORF">g.3973</name>
</gene>
<dbReference type="EMBL" id="GBHO01033426">
    <property type="protein sequence ID" value="JAG10178.1"/>
    <property type="molecule type" value="Transcribed_RNA"/>
</dbReference>
<keyword evidence="2 4" id="KW-0547">Nucleotide-binding</keyword>
<dbReference type="GO" id="GO:0005524">
    <property type="term" value="F:ATP binding"/>
    <property type="evidence" value="ECO:0007669"/>
    <property type="project" value="UniProtKB-KW"/>
</dbReference>
<feature type="domain" description="ATPase AAA-type core" evidence="5">
    <location>
        <begin position="2"/>
        <end position="79"/>
    </location>
</feature>
<evidence type="ECO:0000256" key="3">
    <source>
        <dbReference type="ARBA" id="ARBA00022840"/>
    </source>
</evidence>
<dbReference type="GO" id="GO:0016197">
    <property type="term" value="P:endosomal transport"/>
    <property type="evidence" value="ECO:0007669"/>
    <property type="project" value="TreeGrafter"/>
</dbReference>
<evidence type="ECO:0000256" key="4">
    <source>
        <dbReference type="RuleBase" id="RU003651"/>
    </source>
</evidence>
<name>A0A0A9WUK5_LYGHE</name>
<dbReference type="Gene3D" id="3.40.50.300">
    <property type="entry name" value="P-loop containing nucleotide triphosphate hydrolases"/>
    <property type="match status" value="1"/>
</dbReference>
<feature type="domain" description="AAA ATPase AAA+ lid" evidence="7">
    <location>
        <begin position="103"/>
        <end position="136"/>
    </location>
</feature>
<dbReference type="PANTHER" id="PTHR23074">
    <property type="entry name" value="AAA DOMAIN-CONTAINING"/>
    <property type="match status" value="1"/>
</dbReference>
<dbReference type="Gene3D" id="1.10.8.60">
    <property type="match status" value="1"/>
</dbReference>
<dbReference type="Pfam" id="PF09336">
    <property type="entry name" value="Vps4_C"/>
    <property type="match status" value="1"/>
</dbReference>
<protein>
    <submittedName>
        <fullName evidence="8">Vacuolar protein sorting-associated protein 4B</fullName>
    </submittedName>
</protein>